<accession>F6Q699</accession>
<dbReference type="KEGG" id="cin:100180925"/>
<organism evidence="2 3">
    <name type="scientific">Ciona intestinalis</name>
    <name type="common">Transparent sea squirt</name>
    <name type="synonym">Ascidia intestinalis</name>
    <dbReference type="NCBI Taxonomy" id="7719"/>
    <lineage>
        <taxon>Eukaryota</taxon>
        <taxon>Metazoa</taxon>
        <taxon>Chordata</taxon>
        <taxon>Tunicata</taxon>
        <taxon>Ascidiacea</taxon>
        <taxon>Phlebobranchia</taxon>
        <taxon>Cionidae</taxon>
        <taxon>Ciona</taxon>
    </lineage>
</organism>
<dbReference type="InParanoid" id="F6Q699"/>
<dbReference type="Ensembl" id="ENSCINT00000020487.3">
    <property type="protein sequence ID" value="ENSCINP00000020487.3"/>
    <property type="gene ID" value="ENSCING00000001327.3"/>
</dbReference>
<dbReference type="HOGENOM" id="CLU_1647545_0_0_1"/>
<dbReference type="RefSeq" id="XP_026694567.1">
    <property type="nucleotide sequence ID" value="XM_026838766.1"/>
</dbReference>
<protein>
    <submittedName>
        <fullName evidence="2">Uncharacterized LOC100180925</fullName>
    </submittedName>
</protein>
<gene>
    <name evidence="2" type="primary">LOC100180925</name>
</gene>
<reference evidence="2" key="2">
    <citation type="submission" date="2025-08" db="UniProtKB">
        <authorList>
            <consortium name="Ensembl"/>
        </authorList>
    </citation>
    <scope>IDENTIFICATION</scope>
</reference>
<evidence type="ECO:0000313" key="3">
    <source>
        <dbReference type="Proteomes" id="UP000008144"/>
    </source>
</evidence>
<name>F6Q699_CIOIN</name>
<sequence>MSSSEEEVFVTKCVKRKRRRMCSKDEIGKSVNLYSHRVAPTLYKSKQTALQIFQEEQKASHPTEHITPTTVSDDSSDLSDDDVIAIERSPEKAIEPRCLTPPPVQQTPEINGRKGNKMQKKGLKLLENVKSMLHEARHAQLDLDSSIDNNNSIVEYDDTNSYIVVRIRLHDVIHKYPVNRVSF</sequence>
<dbReference type="GeneTree" id="ENSGT00390000016515"/>
<keyword evidence="3" id="KW-1185">Reference proteome</keyword>
<reference evidence="2" key="3">
    <citation type="submission" date="2025-09" db="UniProtKB">
        <authorList>
            <consortium name="Ensembl"/>
        </authorList>
    </citation>
    <scope>IDENTIFICATION</scope>
</reference>
<dbReference type="GeneID" id="100180925"/>
<feature type="region of interest" description="Disordered" evidence="1">
    <location>
        <begin position="56"/>
        <end position="78"/>
    </location>
</feature>
<proteinExistence type="predicted"/>
<evidence type="ECO:0000313" key="2">
    <source>
        <dbReference type="Ensembl" id="ENSCINP00000020487.3"/>
    </source>
</evidence>
<reference evidence="3" key="1">
    <citation type="journal article" date="2002" name="Science">
        <title>The draft genome of Ciona intestinalis: insights into chordate and vertebrate origins.</title>
        <authorList>
            <person name="Dehal P."/>
            <person name="Satou Y."/>
            <person name="Campbell R.K."/>
            <person name="Chapman J."/>
            <person name="Degnan B."/>
            <person name="De Tomaso A."/>
            <person name="Davidson B."/>
            <person name="Di Gregorio A."/>
            <person name="Gelpke M."/>
            <person name="Goodstein D.M."/>
            <person name="Harafuji N."/>
            <person name="Hastings K.E."/>
            <person name="Ho I."/>
            <person name="Hotta K."/>
            <person name="Huang W."/>
            <person name="Kawashima T."/>
            <person name="Lemaire P."/>
            <person name="Martinez D."/>
            <person name="Meinertzhagen I.A."/>
            <person name="Necula S."/>
            <person name="Nonaka M."/>
            <person name="Putnam N."/>
            <person name="Rash S."/>
            <person name="Saiga H."/>
            <person name="Satake M."/>
            <person name="Terry A."/>
            <person name="Yamada L."/>
            <person name="Wang H.G."/>
            <person name="Awazu S."/>
            <person name="Azumi K."/>
            <person name="Boore J."/>
            <person name="Branno M."/>
            <person name="Chin-Bow S."/>
            <person name="DeSantis R."/>
            <person name="Doyle S."/>
            <person name="Francino P."/>
            <person name="Keys D.N."/>
            <person name="Haga S."/>
            <person name="Hayashi H."/>
            <person name="Hino K."/>
            <person name="Imai K.S."/>
            <person name="Inaba K."/>
            <person name="Kano S."/>
            <person name="Kobayashi K."/>
            <person name="Kobayashi M."/>
            <person name="Lee B.I."/>
            <person name="Makabe K.W."/>
            <person name="Manohar C."/>
            <person name="Matassi G."/>
            <person name="Medina M."/>
            <person name="Mochizuki Y."/>
            <person name="Mount S."/>
            <person name="Morishita T."/>
            <person name="Miura S."/>
            <person name="Nakayama A."/>
            <person name="Nishizaka S."/>
            <person name="Nomoto H."/>
            <person name="Ohta F."/>
            <person name="Oishi K."/>
            <person name="Rigoutsos I."/>
            <person name="Sano M."/>
            <person name="Sasaki A."/>
            <person name="Sasakura Y."/>
            <person name="Shoguchi E."/>
            <person name="Shin-i T."/>
            <person name="Spagnuolo A."/>
            <person name="Stainier D."/>
            <person name="Suzuki M.M."/>
            <person name="Tassy O."/>
            <person name="Takatori N."/>
            <person name="Tokuoka M."/>
            <person name="Yagi K."/>
            <person name="Yoshizaki F."/>
            <person name="Wada S."/>
            <person name="Zhang C."/>
            <person name="Hyatt P.D."/>
            <person name="Larimer F."/>
            <person name="Detter C."/>
            <person name="Doggett N."/>
            <person name="Glavina T."/>
            <person name="Hawkins T."/>
            <person name="Richardson P."/>
            <person name="Lucas S."/>
            <person name="Kohara Y."/>
            <person name="Levine M."/>
            <person name="Satoh N."/>
            <person name="Rokhsar D.S."/>
        </authorList>
    </citation>
    <scope>NUCLEOTIDE SEQUENCE [LARGE SCALE GENOMIC DNA]</scope>
</reference>
<evidence type="ECO:0000256" key="1">
    <source>
        <dbReference type="SAM" id="MobiDB-lite"/>
    </source>
</evidence>
<dbReference type="AlphaFoldDB" id="F6Q699"/>
<dbReference type="OMA" id="CVKRKRR"/>
<dbReference type="Proteomes" id="UP000008144">
    <property type="component" value="Unassembled WGS sequence"/>
</dbReference>